<organism evidence="2 3">
    <name type="scientific">Metschnikowia bicuspidata</name>
    <dbReference type="NCBI Taxonomy" id="27322"/>
    <lineage>
        <taxon>Eukaryota</taxon>
        <taxon>Fungi</taxon>
        <taxon>Dikarya</taxon>
        <taxon>Ascomycota</taxon>
        <taxon>Saccharomycotina</taxon>
        <taxon>Pichiomycetes</taxon>
        <taxon>Metschnikowiaceae</taxon>
        <taxon>Metschnikowia</taxon>
    </lineage>
</organism>
<dbReference type="PROSITE" id="PS50888">
    <property type="entry name" value="BHLH"/>
    <property type="match status" value="1"/>
</dbReference>
<dbReference type="Pfam" id="PF00010">
    <property type="entry name" value="HLH"/>
    <property type="match status" value="1"/>
</dbReference>
<keyword evidence="3" id="KW-1185">Reference proteome</keyword>
<dbReference type="PANTHER" id="PTHR47336:SF2">
    <property type="entry name" value="TRANSCRIPTION FACTOR HMS1-RELATED"/>
    <property type="match status" value="1"/>
</dbReference>
<dbReference type="SUPFAM" id="SSF47459">
    <property type="entry name" value="HLH, helix-loop-helix DNA-binding domain"/>
    <property type="match status" value="1"/>
</dbReference>
<evidence type="ECO:0000259" key="1">
    <source>
        <dbReference type="PROSITE" id="PS50888"/>
    </source>
</evidence>
<feature type="domain" description="BHLH" evidence="1">
    <location>
        <begin position="209"/>
        <end position="299"/>
    </location>
</feature>
<reference evidence="3" key="1">
    <citation type="journal article" date="2018" name="Nat. Microbiol.">
        <title>Leveraging single-cell genomics to expand the fungal tree of life.</title>
        <authorList>
            <person name="Ahrendt S.R."/>
            <person name="Quandt C.A."/>
            <person name="Ciobanu D."/>
            <person name="Clum A."/>
            <person name="Salamov A."/>
            <person name="Andreopoulos B."/>
            <person name="Cheng J.F."/>
            <person name="Woyke T."/>
            <person name="Pelin A."/>
            <person name="Henrissat B."/>
            <person name="Reynolds N.K."/>
            <person name="Benny G.L."/>
            <person name="Smith M.E."/>
            <person name="James T.Y."/>
            <person name="Grigoriev I.V."/>
        </authorList>
    </citation>
    <scope>NUCLEOTIDE SEQUENCE [LARGE SCALE GENOMIC DNA]</scope>
    <source>
        <strain evidence="3">Baker2002</strain>
    </source>
</reference>
<dbReference type="PANTHER" id="PTHR47336">
    <property type="entry name" value="TRANSCRIPTION FACTOR HMS1-RELATED"/>
    <property type="match status" value="1"/>
</dbReference>
<proteinExistence type="predicted"/>
<gene>
    <name evidence="2" type="ORF">METBISCDRAFT_26225</name>
</gene>
<name>A0A4P9ZG48_9ASCO</name>
<dbReference type="InterPro" id="IPR036638">
    <property type="entry name" value="HLH_DNA-bd_sf"/>
</dbReference>
<evidence type="ECO:0000313" key="2">
    <source>
        <dbReference type="EMBL" id="RKP31925.1"/>
    </source>
</evidence>
<dbReference type="OrthoDB" id="2133190at2759"/>
<dbReference type="Proteomes" id="UP000268321">
    <property type="component" value="Unassembled WGS sequence"/>
</dbReference>
<dbReference type="InterPro" id="IPR011598">
    <property type="entry name" value="bHLH_dom"/>
</dbReference>
<evidence type="ECO:0000313" key="3">
    <source>
        <dbReference type="Proteomes" id="UP000268321"/>
    </source>
</evidence>
<accession>A0A4P9ZG48</accession>
<dbReference type="Gene3D" id="4.10.280.10">
    <property type="entry name" value="Helix-loop-helix DNA-binding domain"/>
    <property type="match status" value="1"/>
</dbReference>
<dbReference type="SMART" id="SM00353">
    <property type="entry name" value="HLH"/>
    <property type="match status" value="1"/>
</dbReference>
<dbReference type="InterPro" id="IPR052099">
    <property type="entry name" value="Regulatory_TF_Diverse"/>
</dbReference>
<dbReference type="AlphaFoldDB" id="A0A4P9ZG48"/>
<protein>
    <submittedName>
        <fullName evidence="2">HLH-domain-containing protein</fullName>
    </submittedName>
</protein>
<sequence length="344" mass="38835">MSSFFGEKNATPSMRPYEDNVVDQELQPVLTPNPESHLFHANPASALTPSFNSFSFNTYNNACPDTLNDMKDMAGLPVVSMPPADHLSPANQVYANVPLNQTRDPPALINEYGLPFDVPANVWPQQNGLAPMGDQMPYSTFLVQPRPEQAPPPMAKELAYPELQKLKRYLQELAYAHPAMSVKRESPNAVKMESPTESGDDYFKKANCKTRSAHNIIEQRYRNRMNDKFTALQNCVPTLRAALKRVSKARHDIETDVEKDEYAMSDERDEYEDLEGLAPATKLNKATILTKSVEYIKFLEKKNNRMRAEHRKLLQWAKMLGISLSDDILLCDPVTDNRGNDEGS</sequence>
<dbReference type="EMBL" id="ML004436">
    <property type="protein sequence ID" value="RKP31925.1"/>
    <property type="molecule type" value="Genomic_DNA"/>
</dbReference>
<dbReference type="GO" id="GO:0046983">
    <property type="term" value="F:protein dimerization activity"/>
    <property type="evidence" value="ECO:0007669"/>
    <property type="project" value="InterPro"/>
</dbReference>